<keyword evidence="6 8" id="KW-0472">Membrane</keyword>
<accession>A0A662ZL99</accession>
<dbReference type="Gene3D" id="2.60.40.1250">
    <property type="entry name" value="Thiol:disulfide interchange protein DsbD, N-terminal domain"/>
    <property type="match status" value="1"/>
</dbReference>
<dbReference type="Pfam" id="PF02683">
    <property type="entry name" value="DsbD_TM"/>
    <property type="match status" value="1"/>
</dbReference>
<protein>
    <submittedName>
        <fullName evidence="11">Thiol:disulfide interchange protein DsbD</fullName>
    </submittedName>
</protein>
<organism evidence="11 12">
    <name type="scientific">Ruminobacter amylophilus</name>
    <dbReference type="NCBI Taxonomy" id="867"/>
    <lineage>
        <taxon>Bacteria</taxon>
        <taxon>Pseudomonadati</taxon>
        <taxon>Pseudomonadota</taxon>
        <taxon>Gammaproteobacteria</taxon>
        <taxon>Aeromonadales</taxon>
        <taxon>Succinivibrionaceae</taxon>
        <taxon>Ruminobacter</taxon>
    </lineage>
</organism>
<feature type="region of interest" description="Disordered" evidence="7">
    <location>
        <begin position="163"/>
        <end position="191"/>
    </location>
</feature>
<sequence length="609" mass="67165">MRKLSILLFSCLSWMIFTGTAAIADEIQASMSAPAPEAGISATVEEPHYLDVEDAFIPSLEQNERDISITFRIAEDYYLYLEKFKITPVNCEITDISFPEGIYHEDEYMGPSHVFYKEVTVNLKVQSTAPFPKINVQYQGCTEGMCYPPVVKKIAIDRLTENADSDADSPAGTSGTGKDVKDSAETDGDVDRIPGADFTSLVDVNNDSSSIYRLVGGNILFGLFAFFCFGVLLSLTPCMFPMYPIWSSIILGRKQKSMKTTAVYTVVYIFGMAIAYMLAGFGIAYAGAQFQMFMQQPAVLIAMSVIFLILAVSMFGLFEMTLPTAWINKLQQINDRQQGGTVTGVFLMGVISAIIASPCTTAPLAGALMFIMKDGNILRGGAYLFIMGLGMGVPLAIIAVLGQKFLPKSGMWMKNIKVICGFIMLTIPLYLLRAYLTPSIITAISILMSGSILCYITLLVLKNRRTLFAMTTMIITAVIAVASLFITTDAKNSDIFEPVENLTQLEDLIKDNRIVIVDIRADWCASCRKYEETTFADKNVVAYMSPFKNVYVDITDPDAETGEIVSRYKKEITGAPTILIFRDHRLISSVNGYLPADAFIKKISRALEK</sequence>
<dbReference type="GO" id="GO:0005886">
    <property type="term" value="C:plasma membrane"/>
    <property type="evidence" value="ECO:0007669"/>
    <property type="project" value="UniProtKB-SubCell"/>
</dbReference>
<reference evidence="11 12" key="1">
    <citation type="submission" date="2016-10" db="EMBL/GenBank/DDBJ databases">
        <authorList>
            <person name="Varghese N."/>
            <person name="Submissions S."/>
        </authorList>
    </citation>
    <scope>NUCLEOTIDE SEQUENCE [LARGE SCALE GENOMIC DNA]</scope>
    <source>
        <strain evidence="11 12">DSM 1361</strain>
    </source>
</reference>
<evidence type="ECO:0000256" key="4">
    <source>
        <dbReference type="ARBA" id="ARBA00022748"/>
    </source>
</evidence>
<gene>
    <name evidence="11" type="ORF">SAMN02910344_01525</name>
</gene>
<evidence type="ECO:0000313" key="11">
    <source>
        <dbReference type="EMBL" id="SFP48983.1"/>
    </source>
</evidence>
<name>A0A662ZL99_9GAMM</name>
<evidence type="ECO:0000313" key="12">
    <source>
        <dbReference type="Proteomes" id="UP000243745"/>
    </source>
</evidence>
<dbReference type="RefSeq" id="WP_093142509.1">
    <property type="nucleotide sequence ID" value="NZ_FOXF01000028.1"/>
</dbReference>
<feature type="transmembrane region" description="Helical" evidence="8">
    <location>
        <begin position="467"/>
        <end position="486"/>
    </location>
</feature>
<evidence type="ECO:0000256" key="3">
    <source>
        <dbReference type="ARBA" id="ARBA00022692"/>
    </source>
</evidence>
<feature type="transmembrane region" description="Helical" evidence="8">
    <location>
        <begin position="339"/>
        <end position="371"/>
    </location>
</feature>
<keyword evidence="5 8" id="KW-1133">Transmembrane helix</keyword>
<dbReference type="InterPro" id="IPR012336">
    <property type="entry name" value="Thioredoxin-like_fold"/>
</dbReference>
<feature type="transmembrane region" description="Helical" evidence="8">
    <location>
        <begin position="415"/>
        <end position="433"/>
    </location>
</feature>
<comment type="subcellular location">
    <subcellularLocation>
        <location evidence="1">Cell membrane</location>
        <topology evidence="1">Multi-pass membrane protein</topology>
    </subcellularLocation>
</comment>
<dbReference type="Pfam" id="PF13098">
    <property type="entry name" value="Thioredoxin_2"/>
    <property type="match status" value="1"/>
</dbReference>
<feature type="signal peptide" evidence="9">
    <location>
        <begin position="1"/>
        <end position="21"/>
    </location>
</feature>
<feature type="transmembrane region" description="Helical" evidence="8">
    <location>
        <begin position="439"/>
        <end position="460"/>
    </location>
</feature>
<dbReference type="GO" id="GO:0015035">
    <property type="term" value="F:protein-disulfide reductase activity"/>
    <property type="evidence" value="ECO:0007669"/>
    <property type="project" value="TreeGrafter"/>
</dbReference>
<keyword evidence="12" id="KW-1185">Reference proteome</keyword>
<keyword evidence="9" id="KW-0732">Signal</keyword>
<proteinExistence type="predicted"/>
<evidence type="ECO:0000256" key="9">
    <source>
        <dbReference type="SAM" id="SignalP"/>
    </source>
</evidence>
<dbReference type="AlphaFoldDB" id="A0A662ZL99"/>
<dbReference type="OrthoDB" id="9811036at2"/>
<evidence type="ECO:0000256" key="7">
    <source>
        <dbReference type="SAM" id="MobiDB-lite"/>
    </source>
</evidence>
<dbReference type="InterPro" id="IPR036249">
    <property type="entry name" value="Thioredoxin-like_sf"/>
</dbReference>
<dbReference type="SUPFAM" id="SSF74863">
    <property type="entry name" value="Thiol:disulfide interchange protein DsbD, N-terminal domain (DsbD-alpha)"/>
    <property type="match status" value="1"/>
</dbReference>
<dbReference type="SUPFAM" id="SSF52833">
    <property type="entry name" value="Thioredoxin-like"/>
    <property type="match status" value="1"/>
</dbReference>
<dbReference type="PROSITE" id="PS51352">
    <property type="entry name" value="THIOREDOXIN_2"/>
    <property type="match status" value="1"/>
</dbReference>
<keyword evidence="2" id="KW-1003">Cell membrane</keyword>
<dbReference type="GO" id="GO:0017004">
    <property type="term" value="P:cytochrome complex assembly"/>
    <property type="evidence" value="ECO:0007669"/>
    <property type="project" value="UniProtKB-KW"/>
</dbReference>
<dbReference type="InterPro" id="IPR003834">
    <property type="entry name" value="Cyt_c_assmbl_TM_dom"/>
</dbReference>
<dbReference type="GO" id="GO:0045454">
    <property type="term" value="P:cell redox homeostasis"/>
    <property type="evidence" value="ECO:0007669"/>
    <property type="project" value="TreeGrafter"/>
</dbReference>
<evidence type="ECO:0000256" key="6">
    <source>
        <dbReference type="ARBA" id="ARBA00023136"/>
    </source>
</evidence>
<feature type="transmembrane region" description="Helical" evidence="8">
    <location>
        <begin position="261"/>
        <end position="286"/>
    </location>
</feature>
<evidence type="ECO:0000256" key="1">
    <source>
        <dbReference type="ARBA" id="ARBA00004651"/>
    </source>
</evidence>
<feature type="domain" description="Thioredoxin" evidence="10">
    <location>
        <begin position="476"/>
        <end position="608"/>
    </location>
</feature>
<feature type="compositionally biased region" description="Basic and acidic residues" evidence="7">
    <location>
        <begin position="178"/>
        <end position="191"/>
    </location>
</feature>
<dbReference type="PANTHER" id="PTHR32234:SF0">
    <property type="entry name" value="THIOL:DISULFIDE INTERCHANGE PROTEIN DSBD"/>
    <property type="match status" value="1"/>
</dbReference>
<feature type="transmembrane region" description="Helical" evidence="8">
    <location>
        <begin position="298"/>
        <end position="318"/>
    </location>
</feature>
<keyword evidence="4" id="KW-0201">Cytochrome c-type biogenesis</keyword>
<dbReference type="EMBL" id="FOXF01000028">
    <property type="protein sequence ID" value="SFP48983.1"/>
    <property type="molecule type" value="Genomic_DNA"/>
</dbReference>
<evidence type="ECO:0000259" key="10">
    <source>
        <dbReference type="PROSITE" id="PS51352"/>
    </source>
</evidence>
<dbReference type="NCBIfam" id="NF001419">
    <property type="entry name" value="PRK00293.1"/>
    <property type="match status" value="1"/>
</dbReference>
<dbReference type="Proteomes" id="UP000243745">
    <property type="component" value="Unassembled WGS sequence"/>
</dbReference>
<dbReference type="Gene3D" id="3.40.30.10">
    <property type="entry name" value="Glutaredoxin"/>
    <property type="match status" value="1"/>
</dbReference>
<dbReference type="InterPro" id="IPR036929">
    <property type="entry name" value="DsbDN_sf"/>
</dbReference>
<dbReference type="InterPro" id="IPR028250">
    <property type="entry name" value="DsbDN"/>
</dbReference>
<keyword evidence="3 8" id="KW-0812">Transmembrane</keyword>
<dbReference type="Pfam" id="PF11412">
    <property type="entry name" value="DsbD_N"/>
    <property type="match status" value="1"/>
</dbReference>
<dbReference type="PANTHER" id="PTHR32234">
    <property type="entry name" value="THIOL:DISULFIDE INTERCHANGE PROTEIN DSBD"/>
    <property type="match status" value="1"/>
</dbReference>
<evidence type="ECO:0000256" key="5">
    <source>
        <dbReference type="ARBA" id="ARBA00022989"/>
    </source>
</evidence>
<evidence type="ECO:0000256" key="2">
    <source>
        <dbReference type="ARBA" id="ARBA00022475"/>
    </source>
</evidence>
<feature type="chain" id="PRO_5024970752" evidence="9">
    <location>
        <begin position="22"/>
        <end position="609"/>
    </location>
</feature>
<evidence type="ECO:0000256" key="8">
    <source>
        <dbReference type="SAM" id="Phobius"/>
    </source>
</evidence>
<feature type="transmembrane region" description="Helical" evidence="8">
    <location>
        <begin position="383"/>
        <end position="403"/>
    </location>
</feature>
<feature type="transmembrane region" description="Helical" evidence="8">
    <location>
        <begin position="219"/>
        <end position="240"/>
    </location>
</feature>
<dbReference type="InterPro" id="IPR013766">
    <property type="entry name" value="Thioredoxin_domain"/>
</dbReference>